<evidence type="ECO:0000256" key="11">
    <source>
        <dbReference type="ARBA" id="ARBA00048184"/>
    </source>
</evidence>
<comment type="function">
    <text evidence="9 12">Involved in protein N-glycosylation. Essential for the second step of the dolichol-linked oligosaccharide pathway.</text>
</comment>
<comment type="caution">
    <text evidence="14">The sequence shown here is derived from an EMBL/GenBank/DDBJ whole genome shotgun (WGS) entry which is preliminary data.</text>
</comment>
<evidence type="ECO:0000256" key="12">
    <source>
        <dbReference type="RuleBase" id="RU362128"/>
    </source>
</evidence>
<organism evidence="14 15">
    <name type="scientific">Gigaspora margarita</name>
    <dbReference type="NCBI Taxonomy" id="4874"/>
    <lineage>
        <taxon>Eukaryota</taxon>
        <taxon>Fungi</taxon>
        <taxon>Fungi incertae sedis</taxon>
        <taxon>Mucoromycota</taxon>
        <taxon>Glomeromycotina</taxon>
        <taxon>Glomeromycetes</taxon>
        <taxon>Diversisporales</taxon>
        <taxon>Gigasporaceae</taxon>
        <taxon>Gigaspora</taxon>
    </lineage>
</organism>
<evidence type="ECO:0000313" key="14">
    <source>
        <dbReference type="EMBL" id="KAF0482064.1"/>
    </source>
</evidence>
<comment type="subunit">
    <text evidence="3 12">Heterodimer with ALG14 to form a functional enzyme.</text>
</comment>
<gene>
    <name evidence="12" type="primary">ALG13</name>
    <name evidence="14" type="ORF">F8M41_023522</name>
</gene>
<evidence type="ECO:0000313" key="15">
    <source>
        <dbReference type="Proteomes" id="UP000439903"/>
    </source>
</evidence>
<protein>
    <recommendedName>
        <fullName evidence="5 12">UDP-N-acetylglucosamine transferase subunit ALG13</fullName>
        <ecNumber evidence="4 12">2.4.1.141</ecNumber>
    </recommendedName>
    <alternativeName>
        <fullName evidence="10 12">Asparagine-linked glycosylation protein 13</fullName>
    </alternativeName>
</protein>
<evidence type="ECO:0000256" key="8">
    <source>
        <dbReference type="ARBA" id="ARBA00022824"/>
    </source>
</evidence>
<evidence type="ECO:0000256" key="9">
    <source>
        <dbReference type="ARBA" id="ARBA00024804"/>
    </source>
</evidence>
<dbReference type="PANTHER" id="PTHR12867:SF6">
    <property type="entry name" value="N-ACETYLGLUCOSAMINYLDIPHOSPHODOLICHOL N-ACETYLGLUCOSAMINYLTRANSFERASE"/>
    <property type="match status" value="1"/>
</dbReference>
<sequence>MAKNDKTVFVTVGSTGFDQVISLLTSSPSLQILKSLGYTKLNIQYGKSRETYNEAMKICNIPNEIQIIGYDYKTSLDQDMSESDLIISHAGSGSILESLRLNKPLIVVINENLMNNHQAELAVELGNKGYLVYSSTSNLLEILKSKAYENLISFPEPDATIFTNILNEEMGV</sequence>
<evidence type="ECO:0000259" key="13">
    <source>
        <dbReference type="Pfam" id="PF04101"/>
    </source>
</evidence>
<reference evidence="14 15" key="1">
    <citation type="journal article" date="2019" name="Environ. Microbiol.">
        <title>At the nexus of three kingdoms: the genome of the mycorrhizal fungus Gigaspora margarita provides insights into plant, endobacterial and fungal interactions.</title>
        <authorList>
            <person name="Venice F."/>
            <person name="Ghignone S."/>
            <person name="Salvioli di Fossalunga A."/>
            <person name="Amselem J."/>
            <person name="Novero M."/>
            <person name="Xianan X."/>
            <person name="Sedzielewska Toro K."/>
            <person name="Morin E."/>
            <person name="Lipzen A."/>
            <person name="Grigoriev I.V."/>
            <person name="Henrissat B."/>
            <person name="Martin F.M."/>
            <person name="Bonfante P."/>
        </authorList>
    </citation>
    <scope>NUCLEOTIDE SEQUENCE [LARGE SCALE GENOMIC DNA]</scope>
    <source>
        <strain evidence="14 15">BEG34</strain>
    </source>
</reference>
<dbReference type="GO" id="GO:0004577">
    <property type="term" value="F:N-acetylglucosaminyldiphosphodolichol N-acetylglucosaminyltransferase activity"/>
    <property type="evidence" value="ECO:0007669"/>
    <property type="project" value="UniProtKB-EC"/>
</dbReference>
<accession>A0A8H4ADB3</accession>
<dbReference type="OrthoDB" id="20273at2759"/>
<evidence type="ECO:0000256" key="1">
    <source>
        <dbReference type="ARBA" id="ARBA00004240"/>
    </source>
</evidence>
<keyword evidence="7 12" id="KW-0808">Transferase</keyword>
<evidence type="ECO:0000256" key="3">
    <source>
        <dbReference type="ARBA" id="ARBA00011198"/>
    </source>
</evidence>
<feature type="domain" description="Glycosyl transferase family 28 C-terminal" evidence="13">
    <location>
        <begin position="7"/>
        <end position="144"/>
    </location>
</feature>
<dbReference type="Gene3D" id="3.40.50.2000">
    <property type="entry name" value="Glycogen Phosphorylase B"/>
    <property type="match status" value="1"/>
</dbReference>
<evidence type="ECO:0000256" key="10">
    <source>
        <dbReference type="ARBA" id="ARBA00032061"/>
    </source>
</evidence>
<dbReference type="EMBL" id="WTPW01000767">
    <property type="protein sequence ID" value="KAF0482064.1"/>
    <property type="molecule type" value="Genomic_DNA"/>
</dbReference>
<dbReference type="GO" id="GO:0006488">
    <property type="term" value="P:dolichol-linked oligosaccharide biosynthetic process"/>
    <property type="evidence" value="ECO:0007669"/>
    <property type="project" value="InterPro"/>
</dbReference>
<dbReference type="InterPro" id="IPR039042">
    <property type="entry name" value="Alg13-like"/>
</dbReference>
<dbReference type="PANTHER" id="PTHR12867">
    <property type="entry name" value="GLYCOSYL TRANSFERASE-RELATED"/>
    <property type="match status" value="1"/>
</dbReference>
<comment type="subcellular location">
    <subcellularLocation>
        <location evidence="1 12">Endoplasmic reticulum</location>
    </subcellularLocation>
</comment>
<evidence type="ECO:0000256" key="6">
    <source>
        <dbReference type="ARBA" id="ARBA00022676"/>
    </source>
</evidence>
<dbReference type="InterPro" id="IPR007235">
    <property type="entry name" value="Glyco_trans_28_C"/>
</dbReference>
<comment type="similarity">
    <text evidence="2 12">Belongs to the glycosyltransferase 28 family.</text>
</comment>
<comment type="catalytic activity">
    <reaction evidence="11">
        <text>an N-acetyl-alpha-D-glucosaminyl-diphospho-di-trans,poly-cis-dolichol + UDP-N-acetyl-alpha-D-glucosamine = an N,N'-diacetylchitobiosyl-diphospho-di-trans,poly-cis-dolichol + UDP + H(+)</text>
        <dbReference type="Rhea" id="RHEA:23380"/>
        <dbReference type="Rhea" id="RHEA-COMP:19507"/>
        <dbReference type="Rhea" id="RHEA-COMP:19510"/>
        <dbReference type="ChEBI" id="CHEBI:15378"/>
        <dbReference type="ChEBI" id="CHEBI:57269"/>
        <dbReference type="ChEBI" id="CHEBI:57705"/>
        <dbReference type="ChEBI" id="CHEBI:58223"/>
        <dbReference type="ChEBI" id="CHEBI:58427"/>
        <dbReference type="EC" id="2.4.1.141"/>
    </reaction>
</comment>
<keyword evidence="6 12" id="KW-0328">Glycosyltransferase</keyword>
<dbReference type="AlphaFoldDB" id="A0A8H4ADB3"/>
<dbReference type="GO" id="GO:0005783">
    <property type="term" value="C:endoplasmic reticulum"/>
    <property type="evidence" value="ECO:0007669"/>
    <property type="project" value="UniProtKB-SubCell"/>
</dbReference>
<evidence type="ECO:0000256" key="5">
    <source>
        <dbReference type="ARBA" id="ARBA00017468"/>
    </source>
</evidence>
<dbReference type="SUPFAM" id="SSF53756">
    <property type="entry name" value="UDP-Glycosyltransferase/glycogen phosphorylase"/>
    <property type="match status" value="1"/>
</dbReference>
<evidence type="ECO:0000256" key="2">
    <source>
        <dbReference type="ARBA" id="ARBA00006962"/>
    </source>
</evidence>
<keyword evidence="15" id="KW-1185">Reference proteome</keyword>
<dbReference type="Pfam" id="PF04101">
    <property type="entry name" value="Glyco_tran_28_C"/>
    <property type="match status" value="1"/>
</dbReference>
<proteinExistence type="inferred from homology"/>
<evidence type="ECO:0000256" key="7">
    <source>
        <dbReference type="ARBA" id="ARBA00022679"/>
    </source>
</evidence>
<dbReference type="EC" id="2.4.1.141" evidence="4 12"/>
<dbReference type="Proteomes" id="UP000439903">
    <property type="component" value="Unassembled WGS sequence"/>
</dbReference>
<keyword evidence="8 12" id="KW-0256">Endoplasmic reticulum</keyword>
<evidence type="ECO:0000256" key="4">
    <source>
        <dbReference type="ARBA" id="ARBA00012614"/>
    </source>
</evidence>
<name>A0A8H4ADB3_GIGMA</name>